<gene>
    <name evidence="3" type="ORF">PV10_06093</name>
</gene>
<evidence type="ECO:0000256" key="2">
    <source>
        <dbReference type="ARBA" id="ARBA00023002"/>
    </source>
</evidence>
<keyword evidence="2" id="KW-0560">Oxidoreductase</keyword>
<dbReference type="EMBL" id="KN847523">
    <property type="protein sequence ID" value="KIV91570.1"/>
    <property type="molecule type" value="Genomic_DNA"/>
</dbReference>
<protein>
    <submittedName>
        <fullName evidence="3">Uncharacterized protein</fullName>
    </submittedName>
</protein>
<dbReference type="OrthoDB" id="9992527at2759"/>
<keyword evidence="4" id="KW-1185">Reference proteome</keyword>
<comment type="similarity">
    <text evidence="1">Belongs to the zinc-containing alcohol dehydrogenase family.</text>
</comment>
<dbReference type="InterPro" id="IPR011032">
    <property type="entry name" value="GroES-like_sf"/>
</dbReference>
<dbReference type="Gene3D" id="3.90.180.10">
    <property type="entry name" value="Medium-chain alcohol dehydrogenases, catalytic domain"/>
    <property type="match status" value="1"/>
</dbReference>
<organism evidence="3 4">
    <name type="scientific">Exophiala mesophila</name>
    <name type="common">Black yeast-like fungus</name>
    <dbReference type="NCBI Taxonomy" id="212818"/>
    <lineage>
        <taxon>Eukaryota</taxon>
        <taxon>Fungi</taxon>
        <taxon>Dikarya</taxon>
        <taxon>Ascomycota</taxon>
        <taxon>Pezizomycotina</taxon>
        <taxon>Eurotiomycetes</taxon>
        <taxon>Chaetothyriomycetidae</taxon>
        <taxon>Chaetothyriales</taxon>
        <taxon>Herpotrichiellaceae</taxon>
        <taxon>Exophiala</taxon>
    </lineage>
</organism>
<dbReference type="STRING" id="212818.A0A0D1WR47"/>
<dbReference type="HOGENOM" id="CLU_1468177_0_0_1"/>
<dbReference type="RefSeq" id="XP_016223144.1">
    <property type="nucleotide sequence ID" value="XM_016370851.1"/>
</dbReference>
<reference evidence="3 4" key="1">
    <citation type="submission" date="2015-01" db="EMBL/GenBank/DDBJ databases">
        <title>The Genome Sequence of Exophiala mesophila CBS40295.</title>
        <authorList>
            <consortium name="The Broad Institute Genomics Platform"/>
            <person name="Cuomo C."/>
            <person name="de Hoog S."/>
            <person name="Gorbushina A."/>
            <person name="Stielow B."/>
            <person name="Teixiera M."/>
            <person name="Abouelleil A."/>
            <person name="Chapman S.B."/>
            <person name="Priest M."/>
            <person name="Young S.K."/>
            <person name="Wortman J."/>
            <person name="Nusbaum C."/>
            <person name="Birren B."/>
        </authorList>
    </citation>
    <scope>NUCLEOTIDE SEQUENCE [LARGE SCALE GENOMIC DNA]</scope>
    <source>
        <strain evidence="3 4">CBS 40295</strain>
    </source>
</reference>
<evidence type="ECO:0000313" key="4">
    <source>
        <dbReference type="Proteomes" id="UP000054302"/>
    </source>
</evidence>
<name>A0A0D1WR47_EXOME</name>
<dbReference type="VEuPathDB" id="FungiDB:PV10_06093"/>
<dbReference type="Gene3D" id="3.40.50.720">
    <property type="entry name" value="NAD(P)-binding Rossmann-like Domain"/>
    <property type="match status" value="1"/>
</dbReference>
<dbReference type="PANTHER" id="PTHR45348:SF7">
    <property type="entry name" value="ZINC BINDING OXIDOREDUCTASE, PUTATIVE-RELATED"/>
    <property type="match status" value="1"/>
</dbReference>
<dbReference type="GeneID" id="27323938"/>
<dbReference type="Proteomes" id="UP000054302">
    <property type="component" value="Unassembled WGS sequence"/>
</dbReference>
<proteinExistence type="inferred from homology"/>
<evidence type="ECO:0000313" key="3">
    <source>
        <dbReference type="EMBL" id="KIV91570.1"/>
    </source>
</evidence>
<evidence type="ECO:0000256" key="1">
    <source>
        <dbReference type="ARBA" id="ARBA00008072"/>
    </source>
</evidence>
<dbReference type="InterPro" id="IPR047122">
    <property type="entry name" value="Trans-enoyl_RdTase-like"/>
</dbReference>
<accession>A0A0D1WR47</accession>
<dbReference type="SUPFAM" id="SSF50129">
    <property type="entry name" value="GroES-like"/>
    <property type="match status" value="1"/>
</dbReference>
<dbReference type="PANTHER" id="PTHR45348">
    <property type="entry name" value="HYPOTHETICAL OXIDOREDUCTASE (EUROFUNG)"/>
    <property type="match status" value="1"/>
</dbReference>
<sequence length="184" mass="20769">MGVCIQIEGAFAEYLKVDGDLAWKVPAGIKDEEAVTYGVSAVTAAYGLSLRLGLEWPDDPSVTTQSEKANAQERPIRSSNSDLFWSHKRWTLRDSVCKTDRLSCYHHRLNALFRSGEEQRRRLCVRLPISNLCARDMIGVPRPQARPGLLLGQCVHLVLCRSAERTRRQSSDSPSPDPTQDFWR</sequence>
<dbReference type="AlphaFoldDB" id="A0A0D1WR47"/>
<dbReference type="GO" id="GO:0016651">
    <property type="term" value="F:oxidoreductase activity, acting on NAD(P)H"/>
    <property type="evidence" value="ECO:0007669"/>
    <property type="project" value="InterPro"/>
</dbReference>